<dbReference type="InterPro" id="IPR035647">
    <property type="entry name" value="EFG_III/V"/>
</dbReference>
<dbReference type="SUPFAM" id="SSF54980">
    <property type="entry name" value="EF-G C-terminal domain-like"/>
    <property type="match status" value="1"/>
</dbReference>
<name>A0A938YP45_9ARCH</name>
<dbReference type="InterPro" id="IPR036786">
    <property type="entry name" value="Ribosome_mat_SBDS_N_sf"/>
</dbReference>
<dbReference type="Pfam" id="PF01172">
    <property type="entry name" value="SBDS_N"/>
    <property type="match status" value="1"/>
</dbReference>
<dbReference type="AlphaFoldDB" id="A0A938YP45"/>
<reference evidence="5" key="1">
    <citation type="submission" date="2021-01" db="EMBL/GenBank/DDBJ databases">
        <title>Active Sulfur Cycling in an Early Earth Analoge.</title>
        <authorList>
            <person name="Hahn C.R."/>
            <person name="Youssef N.H."/>
            <person name="Elshahed M."/>
        </authorList>
    </citation>
    <scope>NUCLEOTIDE SEQUENCE</scope>
    <source>
        <strain evidence="5">Zod_Metabat.1151</strain>
    </source>
</reference>
<sequence length="232" mass="25538">MVKLEDAVTARLQSHGEKFEILVDPDLALKLKKGEKVNFDSLLAVGTVFKDAAKGEAQSPEAMNKAFGSADVAVAASKIVMQGTVHLTTEQRRAMKEAREKELIEFISRNAVNPQTKAPHPPKRIENALAEAKVRIDESKSIEEQLPSILKELKKAIPISMEQLQIAVKVGPEHSGRASSVLHRFKVVKEQWQNDGSVISVIELPAGMRQDFLNELNNVCHGSCETKILQGD</sequence>
<protein>
    <submittedName>
        <fullName evidence="5">Ribosome assembly factor SBDS</fullName>
    </submittedName>
</protein>
<dbReference type="PANTHER" id="PTHR10927:SF4">
    <property type="entry name" value="RIBOSOME MATURATION PROTEIN SDO1 HOMOLOG"/>
    <property type="match status" value="1"/>
</dbReference>
<gene>
    <name evidence="5" type="ORF">JW744_04585</name>
</gene>
<feature type="domain" description="Ribosome maturation protein SDO1/SBDS N-terminal" evidence="2">
    <location>
        <begin position="7"/>
        <end position="93"/>
    </location>
</feature>
<dbReference type="SUPFAM" id="SSF89895">
    <property type="entry name" value="FYSH domain"/>
    <property type="match status" value="1"/>
</dbReference>
<dbReference type="InterPro" id="IPR046928">
    <property type="entry name" value="SDO1/SBDS_C"/>
</dbReference>
<comment type="similarity">
    <text evidence="1">Belongs to the SDO1/SBDS family.</text>
</comment>
<dbReference type="Gene3D" id="3.30.1250.10">
    <property type="entry name" value="Ribosome maturation protein SBDS, N-terminal domain"/>
    <property type="match status" value="1"/>
</dbReference>
<accession>A0A938YP45</accession>
<dbReference type="EMBL" id="JAFGDB010000077">
    <property type="protein sequence ID" value="MBN2067718.1"/>
    <property type="molecule type" value="Genomic_DNA"/>
</dbReference>
<evidence type="ECO:0000313" key="6">
    <source>
        <dbReference type="Proteomes" id="UP000809243"/>
    </source>
</evidence>
<dbReference type="Pfam" id="PF09377">
    <property type="entry name" value="SBDS_domain_II"/>
    <property type="match status" value="1"/>
</dbReference>
<dbReference type="NCBIfam" id="TIGR00291">
    <property type="entry name" value="RNA_SBDS"/>
    <property type="match status" value="1"/>
</dbReference>
<evidence type="ECO:0000313" key="5">
    <source>
        <dbReference type="EMBL" id="MBN2067718.1"/>
    </source>
</evidence>
<dbReference type="Gene3D" id="3.30.70.240">
    <property type="match status" value="1"/>
</dbReference>
<dbReference type="InterPro" id="IPR019783">
    <property type="entry name" value="SDO1/SBDS_N"/>
</dbReference>
<dbReference type="Proteomes" id="UP000809243">
    <property type="component" value="Unassembled WGS sequence"/>
</dbReference>
<dbReference type="Pfam" id="PF20268">
    <property type="entry name" value="SBDS_C"/>
    <property type="match status" value="1"/>
</dbReference>
<feature type="domain" description="Ribosome maturation protein SDO1/SBDS C-terminal" evidence="4">
    <location>
        <begin position="165"/>
        <end position="230"/>
    </location>
</feature>
<dbReference type="InterPro" id="IPR039100">
    <property type="entry name" value="Sdo1/SBDS-like"/>
</dbReference>
<dbReference type="InterPro" id="IPR037188">
    <property type="entry name" value="Sdo1/SBDS_central_sf"/>
</dbReference>
<dbReference type="InterPro" id="IPR002140">
    <property type="entry name" value="Sdo1/SBDS"/>
</dbReference>
<dbReference type="PANTHER" id="PTHR10927">
    <property type="entry name" value="RIBOSOME MATURATION PROTEIN SBDS"/>
    <property type="match status" value="1"/>
</dbReference>
<comment type="caution">
    <text evidence="5">The sequence shown here is derived from an EMBL/GenBank/DDBJ whole genome shotgun (WGS) entry which is preliminary data.</text>
</comment>
<dbReference type="GO" id="GO:0042256">
    <property type="term" value="P:cytosolic ribosome assembly"/>
    <property type="evidence" value="ECO:0007669"/>
    <property type="project" value="InterPro"/>
</dbReference>
<dbReference type="SUPFAM" id="SSF109728">
    <property type="entry name" value="Hypothetical protein AF0491, middle domain"/>
    <property type="match status" value="1"/>
</dbReference>
<feature type="domain" description="Ribosome maturation protein SDO1/SBDS central" evidence="3">
    <location>
        <begin position="101"/>
        <end position="161"/>
    </location>
</feature>
<organism evidence="5 6">
    <name type="scientific">Candidatus Iainarchaeum sp</name>
    <dbReference type="NCBI Taxonomy" id="3101447"/>
    <lineage>
        <taxon>Archaea</taxon>
        <taxon>Candidatus Iainarchaeota</taxon>
        <taxon>Candidatus Iainarchaeia</taxon>
        <taxon>Candidatus Iainarchaeales</taxon>
        <taxon>Candidatus Iainarchaeaceae</taxon>
        <taxon>Candidatus Iainarchaeum</taxon>
    </lineage>
</organism>
<evidence type="ECO:0000259" key="3">
    <source>
        <dbReference type="Pfam" id="PF09377"/>
    </source>
</evidence>
<dbReference type="InterPro" id="IPR018978">
    <property type="entry name" value="SDO1/SBDS_central"/>
</dbReference>
<proteinExistence type="inferred from homology"/>
<evidence type="ECO:0000256" key="1">
    <source>
        <dbReference type="ARBA" id="ARBA00007433"/>
    </source>
</evidence>
<evidence type="ECO:0000259" key="2">
    <source>
        <dbReference type="Pfam" id="PF01172"/>
    </source>
</evidence>
<dbReference type="Gene3D" id="1.10.10.900">
    <property type="entry name" value="SBDS protein C-terminal domain, subdomain 1"/>
    <property type="match status" value="1"/>
</dbReference>
<evidence type="ECO:0000259" key="4">
    <source>
        <dbReference type="Pfam" id="PF20268"/>
    </source>
</evidence>